<dbReference type="EMBL" id="CAJOBI010000015">
    <property type="protein sequence ID" value="CAF3781898.1"/>
    <property type="molecule type" value="Genomic_DNA"/>
</dbReference>
<evidence type="ECO:0000313" key="8">
    <source>
        <dbReference type="EMBL" id="CAF3786239.1"/>
    </source>
</evidence>
<dbReference type="Proteomes" id="UP000676336">
    <property type="component" value="Unassembled WGS sequence"/>
</dbReference>
<dbReference type="Proteomes" id="UP000663887">
    <property type="component" value="Unassembled WGS sequence"/>
</dbReference>
<dbReference type="Proteomes" id="UP000681720">
    <property type="component" value="Unassembled WGS sequence"/>
</dbReference>
<dbReference type="EMBL" id="CAJNRG010003202">
    <property type="protein sequence ID" value="CAF2054277.1"/>
    <property type="molecule type" value="Genomic_DNA"/>
</dbReference>
<feature type="domain" description="Aminoglycoside phosphotransferase" evidence="1">
    <location>
        <begin position="227"/>
        <end position="283"/>
    </location>
</feature>
<evidence type="ECO:0000313" key="4">
    <source>
        <dbReference type="EMBL" id="CAF2054277.1"/>
    </source>
</evidence>
<dbReference type="InterPro" id="IPR011009">
    <property type="entry name" value="Kinase-like_dom_sf"/>
</dbReference>
<dbReference type="InterPro" id="IPR002575">
    <property type="entry name" value="Aminoglycoside_PTrfase"/>
</dbReference>
<evidence type="ECO:0000313" key="5">
    <source>
        <dbReference type="EMBL" id="CAF2075956.1"/>
    </source>
</evidence>
<evidence type="ECO:0000313" key="3">
    <source>
        <dbReference type="EMBL" id="CAF1426877.1"/>
    </source>
</evidence>
<reference evidence="3" key="1">
    <citation type="submission" date="2021-02" db="EMBL/GenBank/DDBJ databases">
        <authorList>
            <person name="Nowell W R."/>
        </authorList>
    </citation>
    <scope>NUCLEOTIDE SEQUENCE</scope>
</reference>
<protein>
    <recommendedName>
        <fullName evidence="1">Aminoglycoside phosphotransferase domain-containing protein</fullName>
    </recommendedName>
</protein>
<evidence type="ECO:0000313" key="9">
    <source>
        <dbReference type="EMBL" id="CAF3796402.1"/>
    </source>
</evidence>
<gene>
    <name evidence="10" type="ORF">BYL167_LOCUS4459</name>
    <name evidence="2" type="ORF">CJN711_LOCUS4210</name>
    <name evidence="8" type="ORF">GIL414_LOCUS303</name>
    <name evidence="3" type="ORF">KQP761_LOCUS10847</name>
    <name evidence="6" type="ORF">MBJ925_LOCUS35852</name>
    <name evidence="9" type="ORF">OVN521_LOCUS3611</name>
    <name evidence="7" type="ORF">SMN809_LOCUS178</name>
    <name evidence="11" type="ORF">UXM345_LOCUS6824</name>
    <name evidence="5" type="ORF">WKI299_LOCUS15142</name>
    <name evidence="4" type="ORF">XDN619_LOCUS9321</name>
</gene>
<dbReference type="Proteomes" id="UP000681967">
    <property type="component" value="Unassembled WGS sequence"/>
</dbReference>
<dbReference type="EMBL" id="CAJNRF010005888">
    <property type="protein sequence ID" value="CAF2075956.1"/>
    <property type="molecule type" value="Genomic_DNA"/>
</dbReference>
<name>A0A815MN59_9BILA</name>
<organism evidence="3 12">
    <name type="scientific">Rotaria magnacalcarata</name>
    <dbReference type="NCBI Taxonomy" id="392030"/>
    <lineage>
        <taxon>Eukaryota</taxon>
        <taxon>Metazoa</taxon>
        <taxon>Spiralia</taxon>
        <taxon>Gnathifera</taxon>
        <taxon>Rotifera</taxon>
        <taxon>Eurotatoria</taxon>
        <taxon>Bdelloidea</taxon>
        <taxon>Philodinida</taxon>
        <taxon>Philodinidae</taxon>
        <taxon>Rotaria</taxon>
    </lineage>
</organism>
<dbReference type="Proteomes" id="UP000663824">
    <property type="component" value="Unassembled WGS sequence"/>
</dbReference>
<dbReference type="Proteomes" id="UP000663842">
    <property type="component" value="Unassembled WGS sequence"/>
</dbReference>
<dbReference type="EMBL" id="CAJOBJ010000030">
    <property type="protein sequence ID" value="CAF3786239.1"/>
    <property type="molecule type" value="Genomic_DNA"/>
</dbReference>
<evidence type="ECO:0000313" key="10">
    <source>
        <dbReference type="EMBL" id="CAF3826869.1"/>
    </source>
</evidence>
<dbReference type="OrthoDB" id="10001337at2759"/>
<dbReference type="Gene3D" id="3.90.1200.10">
    <property type="match status" value="1"/>
</dbReference>
<keyword evidence="13" id="KW-1185">Reference proteome</keyword>
<evidence type="ECO:0000259" key="1">
    <source>
        <dbReference type="Pfam" id="PF01636"/>
    </source>
</evidence>
<dbReference type="AlphaFoldDB" id="A0A815MN59"/>
<proteinExistence type="predicted"/>
<dbReference type="EMBL" id="CAJOBG010000313">
    <property type="protein sequence ID" value="CAF3796402.1"/>
    <property type="molecule type" value="Genomic_DNA"/>
</dbReference>
<evidence type="ECO:0000313" key="6">
    <source>
        <dbReference type="EMBL" id="CAF2210472.1"/>
    </source>
</evidence>
<evidence type="ECO:0000313" key="7">
    <source>
        <dbReference type="EMBL" id="CAF3781898.1"/>
    </source>
</evidence>
<dbReference type="Proteomes" id="UP000663855">
    <property type="component" value="Unassembled WGS sequence"/>
</dbReference>
<accession>A0A815MN59</accession>
<dbReference type="SUPFAM" id="SSF56112">
    <property type="entry name" value="Protein kinase-like (PK-like)"/>
    <property type="match status" value="1"/>
</dbReference>
<evidence type="ECO:0000313" key="13">
    <source>
        <dbReference type="Proteomes" id="UP000663866"/>
    </source>
</evidence>
<evidence type="ECO:0000313" key="2">
    <source>
        <dbReference type="EMBL" id="CAF1039592.1"/>
    </source>
</evidence>
<feature type="domain" description="Aminoglycoside phosphotransferase" evidence="1">
    <location>
        <begin position="32"/>
        <end position="160"/>
    </location>
</feature>
<dbReference type="Proteomes" id="UP000663866">
    <property type="component" value="Unassembled WGS sequence"/>
</dbReference>
<dbReference type="Pfam" id="PF01636">
    <property type="entry name" value="APH"/>
    <property type="match status" value="2"/>
</dbReference>
<dbReference type="Proteomes" id="UP000663856">
    <property type="component" value="Unassembled WGS sequence"/>
</dbReference>
<dbReference type="EMBL" id="CAJNOW010004687">
    <property type="protein sequence ID" value="CAF1426877.1"/>
    <property type="molecule type" value="Genomic_DNA"/>
</dbReference>
<dbReference type="EMBL" id="CAJNOV010000813">
    <property type="protein sequence ID" value="CAF1039592.1"/>
    <property type="molecule type" value="Genomic_DNA"/>
</dbReference>
<evidence type="ECO:0000313" key="12">
    <source>
        <dbReference type="Proteomes" id="UP000663834"/>
    </source>
</evidence>
<dbReference type="EMBL" id="CAJOBF010000551">
    <property type="protein sequence ID" value="CAF3834623.1"/>
    <property type="molecule type" value="Genomic_DNA"/>
</dbReference>
<dbReference type="EMBL" id="CAJOBH010000948">
    <property type="protein sequence ID" value="CAF3826869.1"/>
    <property type="molecule type" value="Genomic_DNA"/>
</dbReference>
<comment type="caution">
    <text evidence="3">The sequence shown here is derived from an EMBL/GenBank/DDBJ whole genome shotgun (WGS) entry which is preliminary data.</text>
</comment>
<evidence type="ECO:0000313" key="11">
    <source>
        <dbReference type="EMBL" id="CAF3834623.1"/>
    </source>
</evidence>
<dbReference type="EMBL" id="CAJNRE010019814">
    <property type="protein sequence ID" value="CAF2210472.1"/>
    <property type="molecule type" value="Genomic_DNA"/>
</dbReference>
<dbReference type="Proteomes" id="UP000663834">
    <property type="component" value="Unassembled WGS sequence"/>
</dbReference>
<sequence length="363" mass="41818">MENPEDLEHILSCHWPHLFASIDPTTPITLSKLSTRNWLISSNGGLSYVLKSASTLSINSLDFELQYLIDLNRFLSNEYRVPIPISTVTGQYHANGKYWLYEFIDGKVYADNDTSHLFDEKELISLAKCISKYHQFLMTHSPSLASNKRSTTREHLLDELKQAADGIPQISSSTITTTTTTTVTTTTTSGIDLVSQYFVGCYPLLCRLLRDSLSRQQKSNIIRSYPIHRNLRPSKVVWSRDNHVIALLDFENVNHDTLWRDLAVCLSTFCTSSSPSIITDVDRMRIFIEEYMKQMSGGTARVSSQTEQEVFQLIVDEIILCAIEDFTFIYWQYIHQREKFQGLKAMEFYYKRALWHAEHALKK</sequence>